<organism evidence="2 3">
    <name type="scientific">Patellaria atrata CBS 101060</name>
    <dbReference type="NCBI Taxonomy" id="1346257"/>
    <lineage>
        <taxon>Eukaryota</taxon>
        <taxon>Fungi</taxon>
        <taxon>Dikarya</taxon>
        <taxon>Ascomycota</taxon>
        <taxon>Pezizomycotina</taxon>
        <taxon>Dothideomycetes</taxon>
        <taxon>Dothideomycetes incertae sedis</taxon>
        <taxon>Patellariales</taxon>
        <taxon>Patellariaceae</taxon>
        <taxon>Patellaria</taxon>
    </lineage>
</organism>
<keyword evidence="3" id="KW-1185">Reference proteome</keyword>
<feature type="non-terminal residue" evidence="2">
    <location>
        <position position="162"/>
    </location>
</feature>
<protein>
    <submittedName>
        <fullName evidence="2">DUF1768-domain-containing protein</fullName>
    </submittedName>
</protein>
<evidence type="ECO:0000313" key="2">
    <source>
        <dbReference type="EMBL" id="KAF2843088.1"/>
    </source>
</evidence>
<dbReference type="OrthoDB" id="206452at2759"/>
<name>A0A9P4VTG0_9PEZI</name>
<dbReference type="Proteomes" id="UP000799429">
    <property type="component" value="Unassembled WGS sequence"/>
</dbReference>
<accession>A0A9P4VTG0</accession>
<dbReference type="NCBIfam" id="TIGR02464">
    <property type="entry name" value="ribofla_fusion"/>
    <property type="match status" value="1"/>
</dbReference>
<dbReference type="SUPFAM" id="SSF143990">
    <property type="entry name" value="YbiA-like"/>
    <property type="match status" value="1"/>
</dbReference>
<feature type="domain" description="NADAR" evidence="1">
    <location>
        <begin position="3"/>
        <end position="158"/>
    </location>
</feature>
<comment type="caution">
    <text evidence="2">The sequence shown here is derived from an EMBL/GenBank/DDBJ whole genome shotgun (WGS) entry which is preliminary data.</text>
</comment>
<dbReference type="Pfam" id="PF08719">
    <property type="entry name" value="NADAR"/>
    <property type="match status" value="1"/>
</dbReference>
<sequence>PVFFWRNNGEPNSFMSQWYESPFEFEGTRYRTAEEWMMVQKARLFGDEAVAQKMLSASTPKQHKALGRQVTPFDPDLWDKKKYAIVFQGTVLKFTLSENAAALRSRLLETGGRELVEASPMDRIWGIGFGANNAEKNRERWGRNLLGKALEECRATLREQLK</sequence>
<evidence type="ECO:0000313" key="3">
    <source>
        <dbReference type="Proteomes" id="UP000799429"/>
    </source>
</evidence>
<evidence type="ECO:0000259" key="1">
    <source>
        <dbReference type="Pfam" id="PF08719"/>
    </source>
</evidence>
<feature type="non-terminal residue" evidence="2">
    <location>
        <position position="1"/>
    </location>
</feature>
<dbReference type="CDD" id="cd15457">
    <property type="entry name" value="NADAR"/>
    <property type="match status" value="1"/>
</dbReference>
<reference evidence="2" key="1">
    <citation type="journal article" date="2020" name="Stud. Mycol.">
        <title>101 Dothideomycetes genomes: a test case for predicting lifestyles and emergence of pathogens.</title>
        <authorList>
            <person name="Haridas S."/>
            <person name="Albert R."/>
            <person name="Binder M."/>
            <person name="Bloem J."/>
            <person name="Labutti K."/>
            <person name="Salamov A."/>
            <person name="Andreopoulos B."/>
            <person name="Baker S."/>
            <person name="Barry K."/>
            <person name="Bills G."/>
            <person name="Bluhm B."/>
            <person name="Cannon C."/>
            <person name="Castanera R."/>
            <person name="Culley D."/>
            <person name="Daum C."/>
            <person name="Ezra D."/>
            <person name="Gonzalez J."/>
            <person name="Henrissat B."/>
            <person name="Kuo A."/>
            <person name="Liang C."/>
            <person name="Lipzen A."/>
            <person name="Lutzoni F."/>
            <person name="Magnuson J."/>
            <person name="Mondo S."/>
            <person name="Nolan M."/>
            <person name="Ohm R."/>
            <person name="Pangilinan J."/>
            <person name="Park H.-J."/>
            <person name="Ramirez L."/>
            <person name="Alfaro M."/>
            <person name="Sun H."/>
            <person name="Tritt A."/>
            <person name="Yoshinaga Y."/>
            <person name="Zwiers L.-H."/>
            <person name="Turgeon B."/>
            <person name="Goodwin S."/>
            <person name="Spatafora J."/>
            <person name="Crous P."/>
            <person name="Grigoriev I."/>
        </authorList>
    </citation>
    <scope>NUCLEOTIDE SEQUENCE</scope>
    <source>
        <strain evidence="2">CBS 101060</strain>
    </source>
</reference>
<proteinExistence type="predicted"/>
<dbReference type="InterPro" id="IPR037238">
    <property type="entry name" value="YbiA-like_sf"/>
</dbReference>
<dbReference type="InterPro" id="IPR012816">
    <property type="entry name" value="NADAR"/>
</dbReference>
<dbReference type="AlphaFoldDB" id="A0A9P4VTG0"/>
<dbReference type="EMBL" id="MU006089">
    <property type="protein sequence ID" value="KAF2843088.1"/>
    <property type="molecule type" value="Genomic_DNA"/>
</dbReference>
<gene>
    <name evidence="2" type="ORF">M501DRAFT_901113</name>
</gene>
<dbReference type="Gene3D" id="1.10.357.40">
    <property type="entry name" value="YbiA-like"/>
    <property type="match status" value="1"/>
</dbReference>